<organism evidence="4 5">
    <name type="scientific">Myripristis murdjan</name>
    <name type="common">pinecone soldierfish</name>
    <dbReference type="NCBI Taxonomy" id="586833"/>
    <lineage>
        <taxon>Eukaryota</taxon>
        <taxon>Metazoa</taxon>
        <taxon>Chordata</taxon>
        <taxon>Craniata</taxon>
        <taxon>Vertebrata</taxon>
        <taxon>Euteleostomi</taxon>
        <taxon>Actinopterygii</taxon>
        <taxon>Neopterygii</taxon>
        <taxon>Teleostei</taxon>
        <taxon>Neoteleostei</taxon>
        <taxon>Acanthomorphata</taxon>
        <taxon>Holocentriformes</taxon>
        <taxon>Holocentridae</taxon>
        <taxon>Myripristis</taxon>
    </lineage>
</organism>
<dbReference type="InterPro" id="IPR011993">
    <property type="entry name" value="PH-like_dom_sf"/>
</dbReference>
<feature type="domain" description="PH" evidence="3">
    <location>
        <begin position="18"/>
        <end position="111"/>
    </location>
</feature>
<dbReference type="GeneTree" id="ENSGT00800000125320"/>
<dbReference type="Ensembl" id="ENSMMDT00005024015.1">
    <property type="protein sequence ID" value="ENSMMDP00005023508.1"/>
    <property type="gene ID" value="ENSMMDG00005011335.1"/>
</dbReference>
<dbReference type="SUPFAM" id="SSF50729">
    <property type="entry name" value="PH domain-like"/>
    <property type="match status" value="1"/>
</dbReference>
<dbReference type="InterPro" id="IPR001849">
    <property type="entry name" value="PH_domain"/>
</dbReference>
<gene>
    <name evidence="4" type="primary">LOC115355828</name>
</gene>
<sequence length="124" mass="13757">MESASAGGAEEDSSAAVKVERKGWLSKRSRFTSRWRRTWFELKDGQLLYGRSEEKPVKSIDLTGAVLETEEGPGTFGWTITTRDSKRTFHLRAGSAAEQNSWMVCVCEAQIRSTPQGANACVLQ</sequence>
<name>A0A667YA91_9TELE</name>
<dbReference type="GeneID" id="115355828"/>
<dbReference type="RefSeq" id="XP_029902591.1">
    <property type="nucleotide sequence ID" value="XM_030046731.1"/>
</dbReference>
<reference evidence="4" key="1">
    <citation type="submission" date="2019-06" db="EMBL/GenBank/DDBJ databases">
        <authorList>
            <consortium name="Wellcome Sanger Institute Data Sharing"/>
        </authorList>
    </citation>
    <scope>NUCLEOTIDE SEQUENCE [LARGE SCALE GENOMIC DNA]</scope>
</reference>
<accession>A0A667YA91</accession>
<dbReference type="OrthoDB" id="2157866at2759"/>
<dbReference type="GO" id="GO:0001881">
    <property type="term" value="P:receptor recycling"/>
    <property type="evidence" value="ECO:0007669"/>
    <property type="project" value="TreeGrafter"/>
</dbReference>
<dbReference type="Pfam" id="PF00169">
    <property type="entry name" value="PH"/>
    <property type="match status" value="1"/>
</dbReference>
<dbReference type="CDD" id="cd00821">
    <property type="entry name" value="PH"/>
    <property type="match status" value="1"/>
</dbReference>
<dbReference type="GO" id="GO:0055037">
    <property type="term" value="C:recycling endosome"/>
    <property type="evidence" value="ECO:0007669"/>
    <property type="project" value="TreeGrafter"/>
</dbReference>
<dbReference type="SMART" id="SM00233">
    <property type="entry name" value="PH"/>
    <property type="match status" value="1"/>
</dbReference>
<feature type="region of interest" description="Disordered" evidence="2">
    <location>
        <begin position="1"/>
        <end position="24"/>
    </location>
</feature>
<dbReference type="PANTHER" id="PTHR22902">
    <property type="entry name" value="SESQUIPEDALIAN"/>
    <property type="match status" value="1"/>
</dbReference>
<evidence type="ECO:0000259" key="3">
    <source>
        <dbReference type="PROSITE" id="PS50003"/>
    </source>
</evidence>
<dbReference type="GO" id="GO:0007032">
    <property type="term" value="P:endosome organization"/>
    <property type="evidence" value="ECO:0007669"/>
    <property type="project" value="TreeGrafter"/>
</dbReference>
<evidence type="ECO:0000256" key="2">
    <source>
        <dbReference type="SAM" id="MobiDB-lite"/>
    </source>
</evidence>
<proteinExistence type="predicted"/>
<dbReference type="AlphaFoldDB" id="A0A667YA91"/>
<dbReference type="PANTHER" id="PTHR22902:SF27">
    <property type="entry name" value="PLECKSTRIN HOMOLOGY DOMAIN-CONTAINING FAMILY A MEMBER 3"/>
    <property type="match status" value="1"/>
</dbReference>
<dbReference type="Gene3D" id="2.30.29.30">
    <property type="entry name" value="Pleckstrin-homology domain (PH domain)/Phosphotyrosine-binding domain (PTB)"/>
    <property type="match status" value="1"/>
</dbReference>
<evidence type="ECO:0000313" key="5">
    <source>
        <dbReference type="Proteomes" id="UP000472263"/>
    </source>
</evidence>
<keyword evidence="5" id="KW-1185">Reference proteome</keyword>
<dbReference type="PROSITE" id="PS50003">
    <property type="entry name" value="PH_DOMAIN"/>
    <property type="match status" value="1"/>
</dbReference>
<dbReference type="GO" id="GO:0042147">
    <property type="term" value="P:retrograde transport, endosome to Golgi"/>
    <property type="evidence" value="ECO:0007669"/>
    <property type="project" value="TreeGrafter"/>
</dbReference>
<reference evidence="4" key="2">
    <citation type="submission" date="2025-08" db="UniProtKB">
        <authorList>
            <consortium name="Ensembl"/>
        </authorList>
    </citation>
    <scope>IDENTIFICATION</scope>
</reference>
<evidence type="ECO:0000313" key="4">
    <source>
        <dbReference type="Ensembl" id="ENSMMDP00005023508.1"/>
    </source>
</evidence>
<keyword evidence="1" id="KW-0597">Phosphoprotein</keyword>
<dbReference type="InParanoid" id="A0A667YA91"/>
<dbReference type="InterPro" id="IPR045188">
    <property type="entry name" value="Boi1/Boi2-like"/>
</dbReference>
<protein>
    <submittedName>
        <fullName evidence="4">Si:ch73-111k22.3</fullName>
    </submittedName>
</protein>
<dbReference type="GO" id="GO:0005829">
    <property type="term" value="C:cytosol"/>
    <property type="evidence" value="ECO:0007669"/>
    <property type="project" value="GOC"/>
</dbReference>
<reference evidence="4" key="3">
    <citation type="submission" date="2025-09" db="UniProtKB">
        <authorList>
            <consortium name="Ensembl"/>
        </authorList>
    </citation>
    <scope>IDENTIFICATION</scope>
</reference>
<dbReference type="GO" id="GO:0005802">
    <property type="term" value="C:trans-Golgi network"/>
    <property type="evidence" value="ECO:0007669"/>
    <property type="project" value="TreeGrafter"/>
</dbReference>
<evidence type="ECO:0000256" key="1">
    <source>
        <dbReference type="ARBA" id="ARBA00022553"/>
    </source>
</evidence>
<dbReference type="Proteomes" id="UP000472263">
    <property type="component" value="Chromosome 24"/>
</dbReference>
<dbReference type="GO" id="GO:0005769">
    <property type="term" value="C:early endosome"/>
    <property type="evidence" value="ECO:0007669"/>
    <property type="project" value="TreeGrafter"/>
</dbReference>